<reference evidence="21 22" key="1">
    <citation type="submission" date="2017-11" db="EMBL/GenBank/DDBJ databases">
        <title>De novo assembly and phasing of dikaryotic genomes from two isolates of Puccinia coronata f. sp. avenae, the causal agent of oat crown rust.</title>
        <authorList>
            <person name="Miller M.E."/>
            <person name="Zhang Y."/>
            <person name="Omidvar V."/>
            <person name="Sperschneider J."/>
            <person name="Schwessinger B."/>
            <person name="Raley C."/>
            <person name="Palmer J.M."/>
            <person name="Garnica D."/>
            <person name="Upadhyaya N."/>
            <person name="Rathjen J."/>
            <person name="Taylor J.M."/>
            <person name="Park R.F."/>
            <person name="Dodds P.N."/>
            <person name="Hirsch C.D."/>
            <person name="Kianian S.F."/>
            <person name="Figueroa M."/>
        </authorList>
    </citation>
    <scope>NUCLEOTIDE SEQUENCE [LARGE SCALE GENOMIC DNA]</scope>
    <source>
        <strain evidence="18">12NC29</strain>
        <strain evidence="19">12SD80</strain>
    </source>
</reference>
<dbReference type="Proteomes" id="UP000235388">
    <property type="component" value="Unassembled WGS sequence"/>
</dbReference>
<keyword evidence="12" id="KW-0325">Glycoprotein</keyword>
<evidence type="ECO:0000256" key="14">
    <source>
        <dbReference type="SAM" id="MobiDB-lite"/>
    </source>
</evidence>
<keyword evidence="4" id="KW-1003">Cell membrane</keyword>
<evidence type="ECO:0000313" key="21">
    <source>
        <dbReference type="Proteomes" id="UP000235388"/>
    </source>
</evidence>
<evidence type="ECO:0000256" key="3">
    <source>
        <dbReference type="ARBA" id="ARBA00010031"/>
    </source>
</evidence>
<dbReference type="EMBL" id="PGCJ01000048">
    <property type="protein sequence ID" value="PLW54274.1"/>
    <property type="molecule type" value="Genomic_DNA"/>
</dbReference>
<dbReference type="EMBL" id="PGCI01000530">
    <property type="protein sequence ID" value="PLW25545.1"/>
    <property type="molecule type" value="Genomic_DNA"/>
</dbReference>
<comment type="similarity">
    <text evidence="3">Belongs to the RBT5 family.</text>
</comment>
<dbReference type="PANTHER" id="PTHR37928">
    <property type="entry name" value="CFEM DOMAIN PROTEIN (AFU_ORTHOLOGUE AFUA_6G14090)"/>
    <property type="match status" value="1"/>
</dbReference>
<evidence type="ECO:0000256" key="9">
    <source>
        <dbReference type="ARBA" id="ARBA00023004"/>
    </source>
</evidence>
<evidence type="ECO:0000313" key="20">
    <source>
        <dbReference type="EMBL" id="PLW54274.1"/>
    </source>
</evidence>
<comment type="subcellular location">
    <subcellularLocation>
        <location evidence="1">Cell membrane</location>
        <topology evidence="1">Lipid-anchor</topology>
        <topology evidence="1">GPI-anchor</topology>
    </subcellularLocation>
    <subcellularLocation>
        <location evidence="2">Secreted</location>
    </subcellularLocation>
</comment>
<keyword evidence="11" id="KW-1015">Disulfide bond</keyword>
<dbReference type="STRING" id="200324.A0A2N5T2Y0"/>
<dbReference type="GO" id="GO:0005576">
    <property type="term" value="C:extracellular region"/>
    <property type="evidence" value="ECO:0007669"/>
    <property type="project" value="UniProtKB-SubCell"/>
</dbReference>
<protein>
    <recommendedName>
        <fullName evidence="17">CFEM domain-containing protein</fullName>
    </recommendedName>
</protein>
<dbReference type="GO" id="GO:0046872">
    <property type="term" value="F:metal ion binding"/>
    <property type="evidence" value="ECO:0007669"/>
    <property type="project" value="UniProtKB-KW"/>
</dbReference>
<comment type="caution">
    <text evidence="18">The sequence shown here is derived from an EMBL/GenBank/DDBJ whole genome shotgun (WGS) entry which is preliminary data.</text>
</comment>
<dbReference type="GO" id="GO:0005886">
    <property type="term" value="C:plasma membrane"/>
    <property type="evidence" value="ECO:0007669"/>
    <property type="project" value="UniProtKB-SubCell"/>
</dbReference>
<dbReference type="InterPro" id="IPR051735">
    <property type="entry name" value="CFEM_domain"/>
</dbReference>
<evidence type="ECO:0000313" key="18">
    <source>
        <dbReference type="EMBL" id="PLW19814.1"/>
    </source>
</evidence>
<dbReference type="SMART" id="SM00747">
    <property type="entry name" value="CFEM"/>
    <property type="match status" value="1"/>
</dbReference>
<organism evidence="18 21">
    <name type="scientific">Puccinia coronata f. sp. avenae</name>
    <dbReference type="NCBI Taxonomy" id="200324"/>
    <lineage>
        <taxon>Eukaryota</taxon>
        <taxon>Fungi</taxon>
        <taxon>Dikarya</taxon>
        <taxon>Basidiomycota</taxon>
        <taxon>Pucciniomycotina</taxon>
        <taxon>Pucciniomycetes</taxon>
        <taxon>Pucciniales</taxon>
        <taxon>Pucciniaceae</taxon>
        <taxon>Puccinia</taxon>
    </lineage>
</organism>
<keyword evidence="7" id="KW-0479">Metal-binding</keyword>
<gene>
    <name evidence="20" type="ORF">PCANC_05221</name>
    <name evidence="18" type="ORF">PCANC_12637</name>
    <name evidence="19" type="ORF">PCASD_23362</name>
</gene>
<evidence type="ECO:0000313" key="22">
    <source>
        <dbReference type="Proteomes" id="UP000235392"/>
    </source>
</evidence>
<accession>A0A2N5T2Y0</accession>
<dbReference type="PROSITE" id="PS52012">
    <property type="entry name" value="CFEM"/>
    <property type="match status" value="1"/>
</dbReference>
<dbReference type="OrthoDB" id="3065412at2759"/>
<evidence type="ECO:0000256" key="10">
    <source>
        <dbReference type="ARBA" id="ARBA00023136"/>
    </source>
</evidence>
<evidence type="ECO:0000313" key="19">
    <source>
        <dbReference type="EMBL" id="PLW25545.1"/>
    </source>
</evidence>
<feature type="region of interest" description="Disordered" evidence="14">
    <location>
        <begin position="106"/>
        <end position="165"/>
    </location>
</feature>
<evidence type="ECO:0000256" key="13">
    <source>
        <dbReference type="ARBA" id="ARBA00023288"/>
    </source>
</evidence>
<keyword evidence="6" id="KW-0349">Heme</keyword>
<feature type="chain" id="PRO_5015083679" description="CFEM domain-containing protein" evidence="16">
    <location>
        <begin position="26"/>
        <end position="194"/>
    </location>
</feature>
<sequence length="194" mass="19176">MLSSNTLRFLTLFAVLASAPAIIDAAAQINLSGLPQCGMTCLGSVFTAGKTKCAMSDFACICKDLPFLGSAAECYSQQCSDADKLSAHQWGKDTCASVGVPLPDNPAQVAGGAAPPANGAPNGPANAPNNTGSAPGGNYSTSPPSPPPTGSPPASGTGAAPQPPLPDSAAVVLSAASIQVFALVFTLVSSFLII</sequence>
<evidence type="ECO:0000256" key="1">
    <source>
        <dbReference type="ARBA" id="ARBA00004609"/>
    </source>
</evidence>
<keyword evidence="15" id="KW-1133">Transmembrane helix</keyword>
<evidence type="ECO:0000256" key="12">
    <source>
        <dbReference type="ARBA" id="ARBA00023180"/>
    </source>
</evidence>
<dbReference type="PANTHER" id="PTHR37928:SF2">
    <property type="entry name" value="GPI ANCHORED CFEM DOMAIN PROTEIN (AFU_ORTHOLOGUE AFUA_6G10580)"/>
    <property type="match status" value="1"/>
</dbReference>
<dbReference type="EMBL" id="PGCJ01000807">
    <property type="protein sequence ID" value="PLW19814.1"/>
    <property type="molecule type" value="Genomic_DNA"/>
</dbReference>
<keyword evidence="21" id="KW-1185">Reference proteome</keyword>
<keyword evidence="9" id="KW-0408">Iron</keyword>
<dbReference type="InterPro" id="IPR008427">
    <property type="entry name" value="Extracellular_membr_CFEM_dom"/>
</dbReference>
<feature type="domain" description="CFEM" evidence="17">
    <location>
        <begin position="8"/>
        <end position="120"/>
    </location>
</feature>
<evidence type="ECO:0000259" key="17">
    <source>
        <dbReference type="PROSITE" id="PS52012"/>
    </source>
</evidence>
<evidence type="ECO:0000256" key="11">
    <source>
        <dbReference type="ARBA" id="ARBA00023157"/>
    </source>
</evidence>
<name>A0A2N5T2Y0_9BASI</name>
<evidence type="ECO:0000256" key="6">
    <source>
        <dbReference type="ARBA" id="ARBA00022617"/>
    </source>
</evidence>
<evidence type="ECO:0000256" key="15">
    <source>
        <dbReference type="SAM" id="Phobius"/>
    </source>
</evidence>
<keyword evidence="13" id="KW-0449">Lipoprotein</keyword>
<evidence type="ECO:0000256" key="5">
    <source>
        <dbReference type="ARBA" id="ARBA00022525"/>
    </source>
</evidence>
<evidence type="ECO:0000256" key="16">
    <source>
        <dbReference type="SAM" id="SignalP"/>
    </source>
</evidence>
<evidence type="ECO:0000256" key="4">
    <source>
        <dbReference type="ARBA" id="ARBA00022475"/>
    </source>
</evidence>
<keyword evidence="15" id="KW-0812">Transmembrane</keyword>
<dbReference type="Pfam" id="PF05730">
    <property type="entry name" value="CFEM"/>
    <property type="match status" value="1"/>
</dbReference>
<evidence type="ECO:0000256" key="8">
    <source>
        <dbReference type="ARBA" id="ARBA00022729"/>
    </source>
</evidence>
<feature type="transmembrane region" description="Helical" evidence="15">
    <location>
        <begin position="171"/>
        <end position="193"/>
    </location>
</feature>
<feature type="signal peptide" evidence="16">
    <location>
        <begin position="1"/>
        <end position="25"/>
    </location>
</feature>
<evidence type="ECO:0000256" key="7">
    <source>
        <dbReference type="ARBA" id="ARBA00022723"/>
    </source>
</evidence>
<proteinExistence type="inferred from homology"/>
<feature type="compositionally biased region" description="Low complexity" evidence="14">
    <location>
        <begin position="106"/>
        <end position="142"/>
    </location>
</feature>
<dbReference type="Proteomes" id="UP000235392">
    <property type="component" value="Unassembled WGS sequence"/>
</dbReference>
<evidence type="ECO:0000256" key="2">
    <source>
        <dbReference type="ARBA" id="ARBA00004613"/>
    </source>
</evidence>
<keyword evidence="5" id="KW-0964">Secreted</keyword>
<keyword evidence="10 15" id="KW-0472">Membrane</keyword>
<keyword evidence="8 16" id="KW-0732">Signal</keyword>
<dbReference type="AlphaFoldDB" id="A0A2N5T2Y0"/>